<sequence length="120" mass="13450">MYHLSGCSSSARLFQSPAANNDQVDKFLHHGYTPYKGKKFLAYIPFGLKPEDHLLPKLWDADEVPIEESKFACHWCYQCEAVGAPGHDSERLKCPPGSDHRPAAEWNGNPRWSLGNPRAG</sequence>
<reference evidence="2" key="2">
    <citation type="submission" date="2015-06" db="UniProtKB">
        <authorList>
            <consortium name="EnsemblMetazoa"/>
        </authorList>
    </citation>
    <scope>IDENTIFICATION</scope>
</reference>
<dbReference type="AlphaFoldDB" id="T1KEW8"/>
<feature type="compositionally biased region" description="Basic and acidic residues" evidence="1">
    <location>
        <begin position="87"/>
        <end position="103"/>
    </location>
</feature>
<evidence type="ECO:0000313" key="3">
    <source>
        <dbReference type="Proteomes" id="UP000015104"/>
    </source>
</evidence>
<keyword evidence="3" id="KW-1185">Reference proteome</keyword>
<evidence type="ECO:0000256" key="1">
    <source>
        <dbReference type="SAM" id="MobiDB-lite"/>
    </source>
</evidence>
<dbReference type="HOGENOM" id="CLU_2052585_0_0_1"/>
<reference evidence="3" key="1">
    <citation type="submission" date="2011-08" db="EMBL/GenBank/DDBJ databases">
        <authorList>
            <person name="Rombauts S."/>
        </authorList>
    </citation>
    <scope>NUCLEOTIDE SEQUENCE</scope>
    <source>
        <strain evidence="3">London</strain>
    </source>
</reference>
<dbReference type="Proteomes" id="UP000015104">
    <property type="component" value="Unassembled WGS sequence"/>
</dbReference>
<protein>
    <submittedName>
        <fullName evidence="2">Uncharacterized protein</fullName>
    </submittedName>
</protein>
<feature type="region of interest" description="Disordered" evidence="1">
    <location>
        <begin position="85"/>
        <end position="120"/>
    </location>
</feature>
<proteinExistence type="predicted"/>
<evidence type="ECO:0000313" key="2">
    <source>
        <dbReference type="EnsemblMetazoa" id="tetur10g01020.1"/>
    </source>
</evidence>
<dbReference type="EnsemblMetazoa" id="tetur10g01020.1">
    <property type="protein sequence ID" value="tetur10g01020.1"/>
    <property type="gene ID" value="tetur10g01020"/>
</dbReference>
<accession>T1KEW8</accession>
<organism evidence="2 3">
    <name type="scientific">Tetranychus urticae</name>
    <name type="common">Two-spotted spider mite</name>
    <dbReference type="NCBI Taxonomy" id="32264"/>
    <lineage>
        <taxon>Eukaryota</taxon>
        <taxon>Metazoa</taxon>
        <taxon>Ecdysozoa</taxon>
        <taxon>Arthropoda</taxon>
        <taxon>Chelicerata</taxon>
        <taxon>Arachnida</taxon>
        <taxon>Acari</taxon>
        <taxon>Acariformes</taxon>
        <taxon>Trombidiformes</taxon>
        <taxon>Prostigmata</taxon>
        <taxon>Eleutherengona</taxon>
        <taxon>Raphignathae</taxon>
        <taxon>Tetranychoidea</taxon>
        <taxon>Tetranychidae</taxon>
        <taxon>Tetranychus</taxon>
    </lineage>
</organism>
<dbReference type="EMBL" id="CAEY01000030">
    <property type="status" value="NOT_ANNOTATED_CDS"/>
    <property type="molecule type" value="Genomic_DNA"/>
</dbReference>
<name>T1KEW8_TETUR</name>